<accession>A0A8S1C798</accession>
<keyword evidence="2" id="KW-1185">Reference proteome</keyword>
<protein>
    <submittedName>
        <fullName evidence="1">Uncharacterized protein</fullName>
    </submittedName>
</protein>
<gene>
    <name evidence="1" type="ORF">CLODIP_2_CD06670</name>
</gene>
<proteinExistence type="predicted"/>
<name>A0A8S1C798_9INSE</name>
<evidence type="ECO:0000313" key="1">
    <source>
        <dbReference type="EMBL" id="CAB3365052.1"/>
    </source>
</evidence>
<comment type="caution">
    <text evidence="1">The sequence shown here is derived from an EMBL/GenBank/DDBJ whole genome shotgun (WGS) entry which is preliminary data.</text>
</comment>
<dbReference type="Proteomes" id="UP000494165">
    <property type="component" value="Unassembled WGS sequence"/>
</dbReference>
<sequence>MFVYCPNPNCSFGYSTAIQGAESLGSEGPSHPVAPFVQEAEWNVRQQAAMNQWPDEEMDWQCDWPTADEGISASGSVSSFGNIAQKQFPPSLQQPNPAPIASTSREGFQATHVAGYYGSEAQSDFPSIYHIGNPTQQAIAGQGKSDVVEDPLGNEGMEMGASGPLSEHTNQNRRAFCVMCEIECDPMKELKKCQECKKVFYTHRYYNHGCPVPLTSSAQPDASYAPALTSKIKQKGFCLMCKYTFDDLDEHQRQMHVNNKGYDTRIVLGQWTLLPIELGNARNPVRSLRTKNRPNKSKMNELRCRYCHSYLDMFIYCRNPNCPYGSYTETQDAESFDFEDPSHPGAQILQEARSKELTVLQGDDVDNFFDNLASIGENPTAQLQFPIQAGQPAMPESDEEFRNFEIDQTSASNQKNLGYSEWNVQQQAVMNQWPDEGMYWQCDWPPTNEGISASGTVSSFGNIVQMQLPPSLQQPVQAPYPAPIASTSREGFQATHVVGYYGSEAQSDFPSIYHIGNPMQQAIAGQGKSDVVEDEPLAQPNQIFSFDDLDEHKRQMHVNNKGYDTKIVLGQWTLLPIELSNARNPVRSLRTKNRPNKSKMNKLLCPYCHFYLDMFIYCPNPNCPYGSNTETQDAESFDFEDPSHPGAPILQEARSKELTVLRVDDVDNFFDNLASIGENPTAQLQFPIQAGQPAMPESNEEFRNFENAQTSASNQKNLGYSEWNVQQQAAMNQWTDEEMDWQCDWPTTNEGISASGSVSPFGNILRRRSSFLPHASNLLLLLNPAPIASTFREGYQAPPESTVPTLSSSSAQKYKTSTNIRLKKFKRFQDKTGFCLMCEEEINDIYLPSFGTLAPT</sequence>
<organism evidence="1 2">
    <name type="scientific">Cloeon dipterum</name>
    <dbReference type="NCBI Taxonomy" id="197152"/>
    <lineage>
        <taxon>Eukaryota</taxon>
        <taxon>Metazoa</taxon>
        <taxon>Ecdysozoa</taxon>
        <taxon>Arthropoda</taxon>
        <taxon>Hexapoda</taxon>
        <taxon>Insecta</taxon>
        <taxon>Pterygota</taxon>
        <taxon>Palaeoptera</taxon>
        <taxon>Ephemeroptera</taxon>
        <taxon>Pisciforma</taxon>
        <taxon>Baetidae</taxon>
        <taxon>Cloeon</taxon>
    </lineage>
</organism>
<dbReference type="EMBL" id="CADEPI010000019">
    <property type="protein sequence ID" value="CAB3365052.1"/>
    <property type="molecule type" value="Genomic_DNA"/>
</dbReference>
<evidence type="ECO:0000313" key="2">
    <source>
        <dbReference type="Proteomes" id="UP000494165"/>
    </source>
</evidence>
<dbReference type="AlphaFoldDB" id="A0A8S1C798"/>
<reference evidence="1 2" key="1">
    <citation type="submission" date="2020-04" db="EMBL/GenBank/DDBJ databases">
        <authorList>
            <person name="Alioto T."/>
            <person name="Alioto T."/>
            <person name="Gomez Garrido J."/>
        </authorList>
    </citation>
    <scope>NUCLEOTIDE SEQUENCE [LARGE SCALE GENOMIC DNA]</scope>
</reference>